<comment type="similarity">
    <text evidence="1">Belongs to the Gfo/Idh/MocA family.</text>
</comment>
<dbReference type="InterPro" id="IPR036291">
    <property type="entry name" value="NAD(P)-bd_dom_sf"/>
</dbReference>
<dbReference type="SUPFAM" id="SSF55347">
    <property type="entry name" value="Glyceraldehyde-3-phosphate dehydrogenase-like, C-terminal domain"/>
    <property type="match status" value="1"/>
</dbReference>
<gene>
    <name evidence="5" type="ORF">HNP73_000728</name>
</gene>
<dbReference type="InterPro" id="IPR050984">
    <property type="entry name" value="Gfo/Idh/MocA_domain"/>
</dbReference>
<organism evidence="5 6">
    <name type="scientific">Amaricoccus macauensis</name>
    <dbReference type="NCBI Taxonomy" id="57001"/>
    <lineage>
        <taxon>Bacteria</taxon>
        <taxon>Pseudomonadati</taxon>
        <taxon>Pseudomonadota</taxon>
        <taxon>Alphaproteobacteria</taxon>
        <taxon>Rhodobacterales</taxon>
        <taxon>Paracoccaceae</taxon>
        <taxon>Amaricoccus</taxon>
    </lineage>
</organism>
<dbReference type="Gene3D" id="3.40.50.720">
    <property type="entry name" value="NAD(P)-binding Rossmann-like Domain"/>
    <property type="match status" value="1"/>
</dbReference>
<feature type="domain" description="Gfo/Idh/MocA-like oxidoreductase N-terminal" evidence="3">
    <location>
        <begin position="6"/>
        <end position="122"/>
    </location>
</feature>
<reference evidence="5 6" key="1">
    <citation type="submission" date="2020-08" db="EMBL/GenBank/DDBJ databases">
        <title>Genomic Encyclopedia of Type Strains, Phase IV (KMG-IV): sequencing the most valuable type-strain genomes for metagenomic binning, comparative biology and taxonomic classification.</title>
        <authorList>
            <person name="Goeker M."/>
        </authorList>
    </citation>
    <scope>NUCLEOTIDE SEQUENCE [LARGE SCALE GENOMIC DNA]</scope>
    <source>
        <strain evidence="5 6">DSM 101730</strain>
    </source>
</reference>
<dbReference type="PANTHER" id="PTHR22604:SF105">
    <property type="entry name" value="TRANS-1,2-DIHYDROBENZENE-1,2-DIOL DEHYDROGENASE"/>
    <property type="match status" value="1"/>
</dbReference>
<keyword evidence="2" id="KW-0560">Oxidoreductase</keyword>
<dbReference type="RefSeq" id="WP_184147188.1">
    <property type="nucleotide sequence ID" value="NZ_JACHFM010000001.1"/>
</dbReference>
<dbReference type="AlphaFoldDB" id="A0A840SG21"/>
<proteinExistence type="inferred from homology"/>
<evidence type="ECO:0000256" key="2">
    <source>
        <dbReference type="ARBA" id="ARBA00023002"/>
    </source>
</evidence>
<dbReference type="Pfam" id="PF22725">
    <property type="entry name" value="GFO_IDH_MocA_C3"/>
    <property type="match status" value="1"/>
</dbReference>
<dbReference type="InterPro" id="IPR055170">
    <property type="entry name" value="GFO_IDH_MocA-like_dom"/>
</dbReference>
<dbReference type="GO" id="GO:0016491">
    <property type="term" value="F:oxidoreductase activity"/>
    <property type="evidence" value="ECO:0007669"/>
    <property type="project" value="UniProtKB-KW"/>
</dbReference>
<evidence type="ECO:0000313" key="5">
    <source>
        <dbReference type="EMBL" id="MBB5220807.1"/>
    </source>
</evidence>
<dbReference type="Pfam" id="PF01408">
    <property type="entry name" value="GFO_IDH_MocA"/>
    <property type="match status" value="1"/>
</dbReference>
<evidence type="ECO:0000256" key="1">
    <source>
        <dbReference type="ARBA" id="ARBA00010928"/>
    </source>
</evidence>
<dbReference type="PANTHER" id="PTHR22604">
    <property type="entry name" value="OXIDOREDUCTASES"/>
    <property type="match status" value="1"/>
</dbReference>
<dbReference type="SUPFAM" id="SSF51735">
    <property type="entry name" value="NAD(P)-binding Rossmann-fold domains"/>
    <property type="match status" value="1"/>
</dbReference>
<dbReference type="EMBL" id="JACHFM010000001">
    <property type="protein sequence ID" value="MBB5220807.1"/>
    <property type="molecule type" value="Genomic_DNA"/>
</dbReference>
<accession>A0A840SG21</accession>
<keyword evidence="6" id="KW-1185">Reference proteome</keyword>
<evidence type="ECO:0000259" key="3">
    <source>
        <dbReference type="Pfam" id="PF01408"/>
    </source>
</evidence>
<sequence>MTKDRVRWGILGAGKIAREWVVPGIHLSDRGELAAVASRTPGKAAALAAPYGPGVRLHDDYDALLADPDVDAIYIPLPNDAHVPWTRKCLEAGKPVLCEKPIALRAEEIDGLIELRDRTGLLAVEAFMVTHHPQWIRAKELVAEGAIGRVSAVQGAFSFYNPDPANIRNMPELGGGALRDIGVYPAISTRFVTGAEPTAVPYASIDWDGGIDAAARAVVDFPDFTLDFYVSMRLAPRQIMTFHGDKGWLSVHAPFNAGAYGDPVIELRNSDARTVFERFPRSDQYRAQIDAFNASLLDGAPYPCTLEMSRGNQRLIDMIYAAAGPAG</sequence>
<dbReference type="Gene3D" id="3.30.360.10">
    <property type="entry name" value="Dihydrodipicolinate Reductase, domain 2"/>
    <property type="match status" value="1"/>
</dbReference>
<dbReference type="InterPro" id="IPR000683">
    <property type="entry name" value="Gfo/Idh/MocA-like_OxRdtase_N"/>
</dbReference>
<protein>
    <submittedName>
        <fullName evidence="5">Putative dehydrogenase</fullName>
    </submittedName>
</protein>
<feature type="domain" description="GFO/IDH/MocA-like oxidoreductase" evidence="4">
    <location>
        <begin position="136"/>
        <end position="249"/>
    </location>
</feature>
<dbReference type="GO" id="GO:0000166">
    <property type="term" value="F:nucleotide binding"/>
    <property type="evidence" value="ECO:0007669"/>
    <property type="project" value="InterPro"/>
</dbReference>
<evidence type="ECO:0000259" key="4">
    <source>
        <dbReference type="Pfam" id="PF22725"/>
    </source>
</evidence>
<name>A0A840SG21_9RHOB</name>
<evidence type="ECO:0000313" key="6">
    <source>
        <dbReference type="Proteomes" id="UP000549457"/>
    </source>
</evidence>
<dbReference type="Proteomes" id="UP000549457">
    <property type="component" value="Unassembled WGS sequence"/>
</dbReference>
<comment type="caution">
    <text evidence="5">The sequence shown here is derived from an EMBL/GenBank/DDBJ whole genome shotgun (WGS) entry which is preliminary data.</text>
</comment>